<evidence type="ECO:0008006" key="8">
    <source>
        <dbReference type="Google" id="ProtNLM"/>
    </source>
</evidence>
<evidence type="ECO:0000256" key="1">
    <source>
        <dbReference type="ARBA" id="ARBA00004651"/>
    </source>
</evidence>
<evidence type="ECO:0000256" key="4">
    <source>
        <dbReference type="ARBA" id="ARBA00022989"/>
    </source>
</evidence>
<dbReference type="InterPro" id="IPR000390">
    <property type="entry name" value="Small_drug/metabolite_transptr"/>
</dbReference>
<organism evidence="7">
    <name type="scientific">marine sediment metagenome</name>
    <dbReference type="NCBI Taxonomy" id="412755"/>
    <lineage>
        <taxon>unclassified sequences</taxon>
        <taxon>metagenomes</taxon>
        <taxon>ecological metagenomes</taxon>
    </lineage>
</organism>
<name>A0A0F9W4W6_9ZZZZ</name>
<dbReference type="EMBL" id="LAZR01000001">
    <property type="protein sequence ID" value="KKO12301.1"/>
    <property type="molecule type" value="Genomic_DNA"/>
</dbReference>
<dbReference type="GO" id="GO:0005886">
    <property type="term" value="C:plasma membrane"/>
    <property type="evidence" value="ECO:0007669"/>
    <property type="project" value="UniProtKB-SubCell"/>
</dbReference>
<keyword evidence="3 6" id="KW-0812">Transmembrane</keyword>
<protein>
    <recommendedName>
        <fullName evidence="8">EamA domain-containing protein</fullName>
    </recommendedName>
</protein>
<proteinExistence type="predicted"/>
<dbReference type="PANTHER" id="PTHR30561">
    <property type="entry name" value="SMR FAMILY PROTON-DEPENDENT DRUG EFFLUX TRANSPORTER SUGE"/>
    <property type="match status" value="1"/>
</dbReference>
<evidence type="ECO:0000313" key="7">
    <source>
        <dbReference type="EMBL" id="KKO12301.1"/>
    </source>
</evidence>
<evidence type="ECO:0000256" key="3">
    <source>
        <dbReference type="ARBA" id="ARBA00022692"/>
    </source>
</evidence>
<accession>A0A0F9W4W6</accession>
<feature type="transmembrane region" description="Helical" evidence="6">
    <location>
        <begin position="72"/>
        <end position="93"/>
    </location>
</feature>
<dbReference type="InterPro" id="IPR037185">
    <property type="entry name" value="EmrE-like"/>
</dbReference>
<evidence type="ECO:0000256" key="5">
    <source>
        <dbReference type="ARBA" id="ARBA00023136"/>
    </source>
</evidence>
<keyword evidence="4 6" id="KW-1133">Transmembrane helix</keyword>
<comment type="caution">
    <text evidence="7">The sequence shown here is derived from an EMBL/GenBank/DDBJ whole genome shotgun (WGS) entry which is preliminary data.</text>
</comment>
<dbReference type="SUPFAM" id="SSF103481">
    <property type="entry name" value="Multidrug resistance efflux transporter EmrE"/>
    <property type="match status" value="1"/>
</dbReference>
<evidence type="ECO:0000256" key="2">
    <source>
        <dbReference type="ARBA" id="ARBA00022475"/>
    </source>
</evidence>
<dbReference type="AlphaFoldDB" id="A0A0F9W4W6"/>
<dbReference type="GO" id="GO:0022857">
    <property type="term" value="F:transmembrane transporter activity"/>
    <property type="evidence" value="ECO:0007669"/>
    <property type="project" value="InterPro"/>
</dbReference>
<dbReference type="Gene3D" id="1.10.3730.20">
    <property type="match status" value="1"/>
</dbReference>
<evidence type="ECO:0000256" key="6">
    <source>
        <dbReference type="SAM" id="Phobius"/>
    </source>
</evidence>
<feature type="transmembrane region" description="Helical" evidence="6">
    <location>
        <begin position="47"/>
        <end position="65"/>
    </location>
</feature>
<keyword evidence="2" id="KW-1003">Cell membrane</keyword>
<feature type="transmembrane region" description="Helical" evidence="6">
    <location>
        <begin position="99"/>
        <end position="117"/>
    </location>
</feature>
<keyword evidence="5 6" id="KW-0472">Membrane</keyword>
<sequence length="119" mass="12969">MTKYLTLLMHAAILASLLATSHAVLKWVSVQAHDNYVELLLSQWKGVLLALSLYGFIFFYYIVVLRSSPVSILYPIYTGLSVLLVLLVGRFAFSEPISSAQMLGAGFILAGIVLMGGNS</sequence>
<reference evidence="7" key="1">
    <citation type="journal article" date="2015" name="Nature">
        <title>Complex archaea that bridge the gap between prokaryotes and eukaryotes.</title>
        <authorList>
            <person name="Spang A."/>
            <person name="Saw J.H."/>
            <person name="Jorgensen S.L."/>
            <person name="Zaremba-Niedzwiedzka K."/>
            <person name="Martijn J."/>
            <person name="Lind A.E."/>
            <person name="van Eijk R."/>
            <person name="Schleper C."/>
            <person name="Guy L."/>
            <person name="Ettema T.J."/>
        </authorList>
    </citation>
    <scope>NUCLEOTIDE SEQUENCE</scope>
</reference>
<gene>
    <name evidence="7" type="ORF">LCGC14_0003110</name>
</gene>
<dbReference type="PANTHER" id="PTHR30561:SF9">
    <property type="entry name" value="4-AMINO-4-DEOXY-L-ARABINOSE-PHOSPHOUNDECAPRENOL FLIPPASE SUBUNIT ARNF-RELATED"/>
    <property type="match status" value="1"/>
</dbReference>
<comment type="subcellular location">
    <subcellularLocation>
        <location evidence="1">Cell membrane</location>
        <topology evidence="1">Multi-pass membrane protein</topology>
    </subcellularLocation>
</comment>